<name>W9RK27_9ROSA</name>
<proteinExistence type="predicted"/>
<evidence type="ECO:0000256" key="1">
    <source>
        <dbReference type="SAM" id="MobiDB-lite"/>
    </source>
</evidence>
<feature type="region of interest" description="Disordered" evidence="1">
    <location>
        <begin position="17"/>
        <end position="65"/>
    </location>
</feature>
<dbReference type="Proteomes" id="UP000030645">
    <property type="component" value="Unassembled WGS sequence"/>
</dbReference>
<evidence type="ECO:0000313" key="2">
    <source>
        <dbReference type="EMBL" id="EXB94564.1"/>
    </source>
</evidence>
<protein>
    <submittedName>
        <fullName evidence="2">Uncharacterized protein</fullName>
    </submittedName>
</protein>
<keyword evidence="3" id="KW-1185">Reference proteome</keyword>
<dbReference type="AlphaFoldDB" id="W9RK27"/>
<organism evidence="2 3">
    <name type="scientific">Morus notabilis</name>
    <dbReference type="NCBI Taxonomy" id="981085"/>
    <lineage>
        <taxon>Eukaryota</taxon>
        <taxon>Viridiplantae</taxon>
        <taxon>Streptophyta</taxon>
        <taxon>Embryophyta</taxon>
        <taxon>Tracheophyta</taxon>
        <taxon>Spermatophyta</taxon>
        <taxon>Magnoliopsida</taxon>
        <taxon>eudicotyledons</taxon>
        <taxon>Gunneridae</taxon>
        <taxon>Pentapetalae</taxon>
        <taxon>rosids</taxon>
        <taxon>fabids</taxon>
        <taxon>Rosales</taxon>
        <taxon>Moraceae</taxon>
        <taxon>Moreae</taxon>
        <taxon>Morus</taxon>
    </lineage>
</organism>
<feature type="compositionally biased region" description="Polar residues" evidence="1">
    <location>
        <begin position="52"/>
        <end position="65"/>
    </location>
</feature>
<reference evidence="3" key="1">
    <citation type="submission" date="2013-01" db="EMBL/GenBank/DDBJ databases">
        <title>Draft Genome Sequence of a Mulberry Tree, Morus notabilis C.K. Schneid.</title>
        <authorList>
            <person name="He N."/>
            <person name="Zhao S."/>
        </authorList>
    </citation>
    <scope>NUCLEOTIDE SEQUENCE</scope>
</reference>
<accession>W9RK27</accession>
<evidence type="ECO:0000313" key="3">
    <source>
        <dbReference type="Proteomes" id="UP000030645"/>
    </source>
</evidence>
<sequence>MTFATFPAVAYKDSPYPWRSNIHLQNNARKPKEKQKPHRTERLETAKRRLSQLRSPQNANLPTAY</sequence>
<gene>
    <name evidence="2" type="ORF">L484_022876</name>
</gene>
<dbReference type="EMBL" id="KE345164">
    <property type="protein sequence ID" value="EXB94564.1"/>
    <property type="molecule type" value="Genomic_DNA"/>
</dbReference>
<feature type="compositionally biased region" description="Basic and acidic residues" evidence="1">
    <location>
        <begin position="38"/>
        <end position="47"/>
    </location>
</feature>